<dbReference type="Gramene" id="Pp3c25_7740V3.1">
    <property type="protein sequence ID" value="Pp3c25_7740V3.1"/>
    <property type="gene ID" value="Pp3c25_7740"/>
</dbReference>
<reference evidence="3 5" key="1">
    <citation type="journal article" date="2008" name="Science">
        <title>The Physcomitrella genome reveals evolutionary insights into the conquest of land by plants.</title>
        <authorList>
            <person name="Rensing S."/>
            <person name="Lang D."/>
            <person name="Zimmer A."/>
            <person name="Terry A."/>
            <person name="Salamov A."/>
            <person name="Shapiro H."/>
            <person name="Nishiyama T."/>
            <person name="Perroud P.-F."/>
            <person name="Lindquist E."/>
            <person name="Kamisugi Y."/>
            <person name="Tanahashi T."/>
            <person name="Sakakibara K."/>
            <person name="Fujita T."/>
            <person name="Oishi K."/>
            <person name="Shin-I T."/>
            <person name="Kuroki Y."/>
            <person name="Toyoda A."/>
            <person name="Suzuki Y."/>
            <person name="Hashimoto A."/>
            <person name="Yamaguchi K."/>
            <person name="Sugano A."/>
            <person name="Kohara Y."/>
            <person name="Fujiyama A."/>
            <person name="Anterola A."/>
            <person name="Aoki S."/>
            <person name="Ashton N."/>
            <person name="Barbazuk W.B."/>
            <person name="Barker E."/>
            <person name="Bennetzen J."/>
            <person name="Bezanilla M."/>
            <person name="Blankenship R."/>
            <person name="Cho S.H."/>
            <person name="Dutcher S."/>
            <person name="Estelle M."/>
            <person name="Fawcett J.A."/>
            <person name="Gundlach H."/>
            <person name="Hanada K."/>
            <person name="Heyl A."/>
            <person name="Hicks K.A."/>
            <person name="Hugh J."/>
            <person name="Lohr M."/>
            <person name="Mayer K."/>
            <person name="Melkozernov A."/>
            <person name="Murata T."/>
            <person name="Nelson D."/>
            <person name="Pils B."/>
            <person name="Prigge M."/>
            <person name="Reiss B."/>
            <person name="Renner T."/>
            <person name="Rombauts S."/>
            <person name="Rushton P."/>
            <person name="Sanderfoot A."/>
            <person name="Schween G."/>
            <person name="Shiu S.-H."/>
            <person name="Stueber K."/>
            <person name="Theodoulou F.L."/>
            <person name="Tu H."/>
            <person name="Van de Peer Y."/>
            <person name="Verrier P.J."/>
            <person name="Waters E."/>
            <person name="Wood A."/>
            <person name="Yang L."/>
            <person name="Cove D."/>
            <person name="Cuming A."/>
            <person name="Hasebe M."/>
            <person name="Lucas S."/>
            <person name="Mishler D.B."/>
            <person name="Reski R."/>
            <person name="Grigoriev I."/>
            <person name="Quatrano R.S."/>
            <person name="Boore J.L."/>
        </authorList>
    </citation>
    <scope>NUCLEOTIDE SEQUENCE [LARGE SCALE GENOMIC DNA]</scope>
    <source>
        <strain evidence="4 5">cv. Gransden 2004</strain>
    </source>
</reference>
<feature type="transmembrane region" description="Helical" evidence="2">
    <location>
        <begin position="405"/>
        <end position="429"/>
    </location>
</feature>
<feature type="transmembrane region" description="Helical" evidence="2">
    <location>
        <begin position="545"/>
        <end position="566"/>
    </location>
</feature>
<reference evidence="4" key="3">
    <citation type="submission" date="2020-12" db="UniProtKB">
        <authorList>
            <consortium name="EnsemblPlants"/>
        </authorList>
    </citation>
    <scope>IDENTIFICATION</scope>
</reference>
<dbReference type="GeneID" id="112277117"/>
<feature type="transmembrane region" description="Helical" evidence="2">
    <location>
        <begin position="643"/>
        <end position="666"/>
    </location>
</feature>
<keyword evidence="2" id="KW-0812">Transmembrane</keyword>
<reference evidence="3 5" key="2">
    <citation type="journal article" date="2018" name="Plant J.">
        <title>The Physcomitrella patens chromosome-scale assembly reveals moss genome structure and evolution.</title>
        <authorList>
            <person name="Lang D."/>
            <person name="Ullrich K.K."/>
            <person name="Murat F."/>
            <person name="Fuchs J."/>
            <person name="Jenkins J."/>
            <person name="Haas F.B."/>
            <person name="Piednoel M."/>
            <person name="Gundlach H."/>
            <person name="Van Bel M."/>
            <person name="Meyberg R."/>
            <person name="Vives C."/>
            <person name="Morata J."/>
            <person name="Symeonidi A."/>
            <person name="Hiss M."/>
            <person name="Muchero W."/>
            <person name="Kamisugi Y."/>
            <person name="Saleh O."/>
            <person name="Blanc G."/>
            <person name="Decker E.L."/>
            <person name="van Gessel N."/>
            <person name="Grimwood J."/>
            <person name="Hayes R.D."/>
            <person name="Graham S.W."/>
            <person name="Gunter L.E."/>
            <person name="McDaniel S.F."/>
            <person name="Hoernstein S.N.W."/>
            <person name="Larsson A."/>
            <person name="Li F.W."/>
            <person name="Perroud P.F."/>
            <person name="Phillips J."/>
            <person name="Ranjan P."/>
            <person name="Rokshar D.S."/>
            <person name="Rothfels C.J."/>
            <person name="Schneider L."/>
            <person name="Shu S."/>
            <person name="Stevenson D.W."/>
            <person name="Thummler F."/>
            <person name="Tillich M."/>
            <person name="Villarreal Aguilar J.C."/>
            <person name="Widiez T."/>
            <person name="Wong G.K."/>
            <person name="Wymore A."/>
            <person name="Zhang Y."/>
            <person name="Zimmer A.D."/>
            <person name="Quatrano R.S."/>
            <person name="Mayer K.F.X."/>
            <person name="Goodstein D."/>
            <person name="Casacuberta J.M."/>
            <person name="Vandepoele K."/>
            <person name="Reski R."/>
            <person name="Cuming A.C."/>
            <person name="Tuskan G.A."/>
            <person name="Maumus F."/>
            <person name="Salse J."/>
            <person name="Schmutz J."/>
            <person name="Rensing S.A."/>
        </authorList>
    </citation>
    <scope>NUCLEOTIDE SEQUENCE [LARGE SCALE GENOMIC DNA]</scope>
    <source>
        <strain evidence="4 5">cv. Gransden 2004</strain>
    </source>
</reference>
<keyword evidence="5" id="KW-1185">Reference proteome</keyword>
<dbReference type="Gramene" id="Pp3c25_7740V3.2">
    <property type="protein sequence ID" value="Pp3c25_7740V3.2"/>
    <property type="gene ID" value="Pp3c25_7740"/>
</dbReference>
<proteinExistence type="predicted"/>
<evidence type="ECO:0000256" key="1">
    <source>
        <dbReference type="SAM" id="MobiDB-lite"/>
    </source>
</evidence>
<feature type="transmembrane region" description="Helical" evidence="2">
    <location>
        <begin position="367"/>
        <end position="385"/>
    </location>
</feature>
<keyword evidence="2" id="KW-1133">Transmembrane helix</keyword>
<evidence type="ECO:0000313" key="4">
    <source>
        <dbReference type="EnsemblPlants" id="Pp3c25_7740V3.1"/>
    </source>
</evidence>
<dbReference type="KEGG" id="ppp:112277117"/>
<feature type="transmembrane region" description="Helical" evidence="2">
    <location>
        <begin position="75"/>
        <end position="91"/>
    </location>
</feature>
<dbReference type="OrthoDB" id="410681at2759"/>
<organism evidence="3">
    <name type="scientific">Physcomitrium patens</name>
    <name type="common">Spreading-leaved earth moss</name>
    <name type="synonym">Physcomitrella patens</name>
    <dbReference type="NCBI Taxonomy" id="3218"/>
    <lineage>
        <taxon>Eukaryota</taxon>
        <taxon>Viridiplantae</taxon>
        <taxon>Streptophyta</taxon>
        <taxon>Embryophyta</taxon>
        <taxon>Bryophyta</taxon>
        <taxon>Bryophytina</taxon>
        <taxon>Bryopsida</taxon>
        <taxon>Funariidae</taxon>
        <taxon>Funariales</taxon>
        <taxon>Funariaceae</taxon>
        <taxon>Physcomitrium</taxon>
    </lineage>
</organism>
<protein>
    <submittedName>
        <fullName evidence="3 4">Uncharacterized protein</fullName>
    </submittedName>
</protein>
<evidence type="ECO:0000256" key="2">
    <source>
        <dbReference type="SAM" id="Phobius"/>
    </source>
</evidence>
<dbReference type="Proteomes" id="UP000006727">
    <property type="component" value="Chromosome 25"/>
</dbReference>
<dbReference type="RefSeq" id="XP_024364875.1">
    <property type="nucleotide sequence ID" value="XM_024509107.2"/>
</dbReference>
<feature type="transmembrane region" description="Helical" evidence="2">
    <location>
        <begin position="103"/>
        <end position="122"/>
    </location>
</feature>
<gene>
    <name evidence="4" type="primary">LOC112277117</name>
    <name evidence="3" type="ORF">PHYPA_029729</name>
</gene>
<sequence>MGIDIEAGERRDVSIGGTLQEGDEQADEYSTHSSSTDAGGQYQCFCKEFERQSFCRRLEAEARVEFQWMTFYKELIYHAFFPLSLPLIYWFEGGTNGIINRQYWGSPFAIAQWVLGITFYAMNVLSVLYTTPDIVIVNMLIIMRHMVIATKYGFNSKSDMAEMRQKVLPHQKLADLTLFIAWTNPIPLRVLKRQLLLAAARSNMLICTLSLRLVPGASRNTVQEIMHRLSHEGPDFWRRGRVISRKRKMQSKLHSIHCEYCLKNSFVDRELEDRWVQLCMTQLDADPRCRLPGSCEAFSEGNNEVEGHDNMTGGMDSDVVPSQTEKIMTDQVDLPALLLAAHLLQQSGDLLTKKKFGHQLFKNPMRVWYAAGCVAILHTSIPYIVRGITGVPSVWGGNAWYVHVVNLSSIVISFHAMTSSVSFMIAGIADFRRRYFAARLLNTLLKDGCFGKDTSPVVEAGIFAQEYKSQKPRRKSEYHTAVTVDFGHASSMIGWWCVRVLVLDFGLVFSRRVKYYASYFCVYCGVLMAFLLIALFSSGTRKTSYIMGVVTFDLIVFIGLLALIVFPGGETNSMHLGHGATLVFKKMELATKLKDGRLSYASVKEREEYSFALEVMVTISEALAWDNTITKVTILGFKAGSEVISVLLGFGGAAIGIVAQQMTSYLGRTSQ</sequence>
<feature type="transmembrane region" description="Helical" evidence="2">
    <location>
        <begin position="516"/>
        <end position="536"/>
    </location>
</feature>
<evidence type="ECO:0000313" key="5">
    <source>
        <dbReference type="Proteomes" id="UP000006727"/>
    </source>
</evidence>
<feature type="transmembrane region" description="Helical" evidence="2">
    <location>
        <begin position="478"/>
        <end position="496"/>
    </location>
</feature>
<name>A0A2K1IE79_PHYPA</name>
<feature type="region of interest" description="Disordered" evidence="1">
    <location>
        <begin position="14"/>
        <end position="38"/>
    </location>
</feature>
<dbReference type="EnsemblPlants" id="Pp3c25_7740V3.2">
    <property type="protein sequence ID" value="Pp3c25_7740V3.2"/>
    <property type="gene ID" value="Pp3c25_7740"/>
</dbReference>
<dbReference type="EnsemblPlants" id="Pp3c25_7740V3.1">
    <property type="protein sequence ID" value="Pp3c25_7740V3.1"/>
    <property type="gene ID" value="Pp3c25_7740"/>
</dbReference>
<keyword evidence="2" id="KW-0472">Membrane</keyword>
<dbReference type="EMBL" id="ABEU02000025">
    <property type="protein sequence ID" value="PNR27577.1"/>
    <property type="molecule type" value="Genomic_DNA"/>
</dbReference>
<accession>A0A2K1IE79</accession>
<evidence type="ECO:0000313" key="3">
    <source>
        <dbReference type="EMBL" id="PNR27577.1"/>
    </source>
</evidence>
<dbReference type="RefSeq" id="XP_024364877.1">
    <property type="nucleotide sequence ID" value="XM_024509109.2"/>
</dbReference>
<dbReference type="AlphaFoldDB" id="A0A2K1IE79"/>